<evidence type="ECO:0000313" key="2">
    <source>
        <dbReference type="Proteomes" id="UP000683511"/>
    </source>
</evidence>
<dbReference type="Proteomes" id="UP000683511">
    <property type="component" value="Chromosome"/>
</dbReference>
<dbReference type="AlphaFoldDB" id="A0A975T8S1"/>
<gene>
    <name evidence="1" type="ORF">B6N60_02707</name>
</gene>
<organism evidence="1 2">
    <name type="scientific">Richelia sinica FACHB-800</name>
    <dbReference type="NCBI Taxonomy" id="1357546"/>
    <lineage>
        <taxon>Bacteria</taxon>
        <taxon>Bacillati</taxon>
        <taxon>Cyanobacteriota</taxon>
        <taxon>Cyanophyceae</taxon>
        <taxon>Nostocales</taxon>
        <taxon>Nostocaceae</taxon>
        <taxon>Richelia</taxon>
    </lineage>
</organism>
<sequence length="41" mass="4995">MPTPQKLYQLQEIYKWNFLFGEWEIWIMGGQDAHPTINIEQ</sequence>
<evidence type="ECO:0000313" key="1">
    <source>
        <dbReference type="EMBL" id="QXE24005.1"/>
    </source>
</evidence>
<protein>
    <submittedName>
        <fullName evidence="1">Uncharacterized protein</fullName>
    </submittedName>
</protein>
<proteinExistence type="predicted"/>
<accession>A0A975T8S1</accession>
<dbReference type="KEGG" id="rsin:B6N60_02707"/>
<reference evidence="1" key="1">
    <citation type="submission" date="2017-04" db="EMBL/GenBank/DDBJ databases">
        <title>Genome deletions in a multicellular cyanobacterial endosymbiont for morphological adaptation in marine diatoms.</title>
        <authorList>
            <person name="Wang Y."/>
            <person name="Gao H."/>
            <person name="Li R."/>
            <person name="Xu X."/>
        </authorList>
    </citation>
    <scope>NUCLEOTIDE SEQUENCE</scope>
    <source>
        <strain evidence="1">FACHB 800</strain>
    </source>
</reference>
<name>A0A975T8S1_9NOST</name>
<keyword evidence="2" id="KW-1185">Reference proteome</keyword>
<dbReference type="EMBL" id="CP021056">
    <property type="protein sequence ID" value="QXE24005.1"/>
    <property type="molecule type" value="Genomic_DNA"/>
</dbReference>